<name>A0A074RIH2_9AGAM</name>
<reference evidence="3 4" key="1">
    <citation type="submission" date="2013-12" db="EMBL/GenBank/DDBJ databases">
        <authorList>
            <person name="Cubeta M."/>
            <person name="Pakala S."/>
            <person name="Fedorova N."/>
            <person name="Thomas E."/>
            <person name="Dean R."/>
            <person name="Jabaji S."/>
            <person name="Neate S."/>
            <person name="Toda T."/>
            <person name="Tavantzis S."/>
            <person name="Vilgalys R."/>
            <person name="Bharathan N."/>
            <person name="Pakala S."/>
            <person name="Losada L.S."/>
            <person name="Zafar N."/>
            <person name="Nierman W."/>
        </authorList>
    </citation>
    <scope>NUCLEOTIDE SEQUENCE [LARGE SCALE GENOMIC DNA]</scope>
    <source>
        <strain evidence="3 4">123E</strain>
    </source>
</reference>
<evidence type="ECO:0000313" key="4">
    <source>
        <dbReference type="Proteomes" id="UP000027456"/>
    </source>
</evidence>
<feature type="signal peptide" evidence="2">
    <location>
        <begin position="1"/>
        <end position="18"/>
    </location>
</feature>
<evidence type="ECO:0000313" key="3">
    <source>
        <dbReference type="EMBL" id="KEP46901.1"/>
    </source>
</evidence>
<keyword evidence="2" id="KW-0732">Signal</keyword>
<protein>
    <submittedName>
        <fullName evidence="3">Putative transmembrane protein</fullName>
    </submittedName>
</protein>
<dbReference type="Proteomes" id="UP000027456">
    <property type="component" value="Unassembled WGS sequence"/>
</dbReference>
<gene>
    <name evidence="3" type="ORF">V565_176600</name>
</gene>
<keyword evidence="1 3" id="KW-0812">Transmembrane</keyword>
<dbReference type="HOGENOM" id="CLU_062885_0_0_1"/>
<organism evidence="3 4">
    <name type="scientific">Rhizoctonia solani 123E</name>
    <dbReference type="NCBI Taxonomy" id="1423351"/>
    <lineage>
        <taxon>Eukaryota</taxon>
        <taxon>Fungi</taxon>
        <taxon>Dikarya</taxon>
        <taxon>Basidiomycota</taxon>
        <taxon>Agaricomycotina</taxon>
        <taxon>Agaricomycetes</taxon>
        <taxon>Cantharellales</taxon>
        <taxon>Ceratobasidiaceae</taxon>
        <taxon>Rhizoctonia</taxon>
    </lineage>
</organism>
<evidence type="ECO:0000256" key="1">
    <source>
        <dbReference type="SAM" id="Phobius"/>
    </source>
</evidence>
<keyword evidence="1" id="KW-0472">Membrane</keyword>
<proteinExistence type="predicted"/>
<keyword evidence="1" id="KW-1133">Transmembrane helix</keyword>
<dbReference type="OrthoDB" id="3143741at2759"/>
<comment type="caution">
    <text evidence="3">The sequence shown here is derived from an EMBL/GenBank/DDBJ whole genome shotgun (WGS) entry which is preliminary data.</text>
</comment>
<keyword evidence="4" id="KW-1185">Reference proteome</keyword>
<feature type="chain" id="PRO_5001699425" evidence="2">
    <location>
        <begin position="19"/>
        <end position="412"/>
    </location>
</feature>
<dbReference type="EMBL" id="AZST01000910">
    <property type="protein sequence ID" value="KEP46901.1"/>
    <property type="molecule type" value="Genomic_DNA"/>
</dbReference>
<accession>A0A074RIH2</accession>
<dbReference type="AlphaFoldDB" id="A0A074RIH2"/>
<sequence length="412" mass="46128">MLFVSRFVVSVGALFASARDFSSRSHPGDYASLTNWGPVISTAAWVRGHSATPALNVKPSALVSRFVSSRRRVKRPRLSLPPERLFVKRPLALAAPSSVSTQFTHPNLTQPGNGSSDQSIVLTVLPYDGPKDLAYRDDRRALTVHGYTGSRELVNAVYWRSASLVIYTGSIDYVRLYVNPSHYELIAHIYRPRFVTGIYLANNHGHLDPTDFERWVVDNPVNALMHSDLPHLLQASFFPPQYITIGRFERQLEERIAWILASFYALGFLFTLSTMLFEEYIELRKVLGQSAALSSDSNCDLFALPNVAYPSPSKEFENMAKGNWWKIGEEETRTSKYSTSITFPEFPVITTLDLTPPTNAYAPIPPSTSTNIQTSVEVSLNPSAPSLTRKALPTRPGGPRFRTAAWRRCRTK</sequence>
<evidence type="ECO:0000256" key="2">
    <source>
        <dbReference type="SAM" id="SignalP"/>
    </source>
</evidence>
<feature type="transmembrane region" description="Helical" evidence="1">
    <location>
        <begin position="256"/>
        <end position="277"/>
    </location>
</feature>